<organism evidence="3 4">
    <name type="scientific">Sorangium atrum</name>
    <dbReference type="NCBI Taxonomy" id="2995308"/>
    <lineage>
        <taxon>Bacteria</taxon>
        <taxon>Pseudomonadati</taxon>
        <taxon>Myxococcota</taxon>
        <taxon>Polyangia</taxon>
        <taxon>Polyangiales</taxon>
        <taxon>Polyangiaceae</taxon>
        <taxon>Sorangium</taxon>
    </lineage>
</organism>
<keyword evidence="4" id="KW-1185">Reference proteome</keyword>
<proteinExistence type="predicted"/>
<name>A0ABT5BV61_9BACT</name>
<feature type="region of interest" description="Disordered" evidence="1">
    <location>
        <begin position="386"/>
        <end position="409"/>
    </location>
</feature>
<dbReference type="Proteomes" id="UP001217485">
    <property type="component" value="Unassembled WGS sequence"/>
</dbReference>
<accession>A0ABT5BV61</accession>
<dbReference type="Pfam" id="PF05833">
    <property type="entry name" value="NFACT_N"/>
    <property type="match status" value="1"/>
</dbReference>
<dbReference type="InterPro" id="IPR051608">
    <property type="entry name" value="RQC_Subunit_NEMF"/>
</dbReference>
<comment type="caution">
    <text evidence="3">The sequence shown here is derived from an EMBL/GenBank/DDBJ whole genome shotgun (WGS) entry which is preliminary data.</text>
</comment>
<evidence type="ECO:0000256" key="1">
    <source>
        <dbReference type="SAM" id="MobiDB-lite"/>
    </source>
</evidence>
<dbReference type="PANTHER" id="PTHR15239:SF6">
    <property type="entry name" value="RIBOSOME QUALITY CONTROL COMPLEX SUBUNIT NEMF"/>
    <property type="match status" value="1"/>
</dbReference>
<evidence type="ECO:0000313" key="3">
    <source>
        <dbReference type="EMBL" id="MDC0677414.1"/>
    </source>
</evidence>
<feature type="domain" description="NFACT RNA-binding" evidence="2">
    <location>
        <begin position="410"/>
        <end position="510"/>
    </location>
</feature>
<reference evidence="3 4" key="1">
    <citation type="submission" date="2023-01" db="EMBL/GenBank/DDBJ databases">
        <title>Minimal conservation of predation-associated metabolite biosynthetic gene clusters underscores biosynthetic potential of Myxococcota including descriptions for ten novel species: Archangium lansinium sp. nov., Myxococcus landrumus sp. nov., Nannocystis bai.</title>
        <authorList>
            <person name="Ahearne A."/>
            <person name="Stevens C."/>
            <person name="Dowd S."/>
        </authorList>
    </citation>
    <scope>NUCLEOTIDE SEQUENCE [LARGE SCALE GENOMIC DNA]</scope>
    <source>
        <strain evidence="3 4">WIWO2</strain>
    </source>
</reference>
<protein>
    <submittedName>
        <fullName evidence="3">NFACT RNA binding domain-containing protein</fullName>
    </submittedName>
</protein>
<evidence type="ECO:0000313" key="4">
    <source>
        <dbReference type="Proteomes" id="UP001217485"/>
    </source>
</evidence>
<feature type="compositionally biased region" description="Low complexity" evidence="1">
    <location>
        <begin position="395"/>
        <end position="404"/>
    </location>
</feature>
<dbReference type="RefSeq" id="WP_272094174.1">
    <property type="nucleotide sequence ID" value="NZ_JAQNDK010000001.1"/>
</dbReference>
<sequence length="537" mass="54798">MEDHPGSAAQGGALAEALARCVGARIDAAHANPATGLVALAVYDGTRRVLGAGIGPRVAGAGILPRLPRLRAGASHPLVAAMRAHLVGRRVLAIEVRSDGIVVVAGGGDAVMVENDRGSAEAAPRLEVAAPEPGLGLAAAEPGLVPAAVPEPGLGLAAAEPGLGPVVPPPRLGSSPGARLELAPGRRGEARLLDAAGHLILRWPPQGGAPPAAIAYPADPLAAGAALVEASDDAAAGQEKAALARAVKARRAALERRAEAVRGDLGRLGSVARLQKTGQLLLAQAARVPRGAAKALLDDWETGGKIEVALDPSRPAKAQAEVFFAKARRYQRGEAVMRARLAETERALSAIAALEADVAAAEARPESLDPLAQRARSLGVSRAELAGAGEPGTSGARAPGAGRPAPRRPFHAYRSASGAAILVGRGAEDNDALTTKHARPHDLWLHAKGVTGSHVVVPLAKGASCPADVLVDAATLAAHFSDARGEAVCEVSYVQRRYVRKPRGAAPGAVVFDREKVIAVRIEGDRLSRLLATKEEG</sequence>
<dbReference type="InterPro" id="IPR008532">
    <property type="entry name" value="NFACT_RNA-bd"/>
</dbReference>
<dbReference type="EMBL" id="JAQNDK010000001">
    <property type="protein sequence ID" value="MDC0677414.1"/>
    <property type="molecule type" value="Genomic_DNA"/>
</dbReference>
<evidence type="ECO:0000259" key="2">
    <source>
        <dbReference type="Pfam" id="PF05670"/>
    </source>
</evidence>
<dbReference type="PANTHER" id="PTHR15239">
    <property type="entry name" value="NUCLEAR EXPORT MEDIATOR FACTOR NEMF"/>
    <property type="match status" value="1"/>
</dbReference>
<gene>
    <name evidence="3" type="ORF">POL72_06640</name>
</gene>
<dbReference type="Pfam" id="PF05670">
    <property type="entry name" value="NFACT-R_1"/>
    <property type="match status" value="1"/>
</dbReference>